<dbReference type="PROSITE" id="PS01124">
    <property type="entry name" value="HTH_ARAC_FAMILY_2"/>
    <property type="match status" value="1"/>
</dbReference>
<evidence type="ECO:0000313" key="7">
    <source>
        <dbReference type="Proteomes" id="UP000624709"/>
    </source>
</evidence>
<dbReference type="EMBL" id="BOMS01000094">
    <property type="protein sequence ID" value="GIE70051.1"/>
    <property type="molecule type" value="Genomic_DNA"/>
</dbReference>
<feature type="compositionally biased region" description="Low complexity" evidence="4">
    <location>
        <begin position="318"/>
        <end position="331"/>
    </location>
</feature>
<dbReference type="SMART" id="SM00342">
    <property type="entry name" value="HTH_ARAC"/>
    <property type="match status" value="1"/>
</dbReference>
<accession>A0ABQ4BH95</accession>
<dbReference type="InterPro" id="IPR018062">
    <property type="entry name" value="HTH_AraC-typ_CS"/>
</dbReference>
<dbReference type="PROSITE" id="PS00041">
    <property type="entry name" value="HTH_ARAC_FAMILY_1"/>
    <property type="match status" value="1"/>
</dbReference>
<feature type="region of interest" description="Disordered" evidence="4">
    <location>
        <begin position="295"/>
        <end position="375"/>
    </location>
</feature>
<dbReference type="InterPro" id="IPR018060">
    <property type="entry name" value="HTH_AraC"/>
</dbReference>
<dbReference type="Proteomes" id="UP000624709">
    <property type="component" value="Unassembled WGS sequence"/>
</dbReference>
<proteinExistence type="predicted"/>
<keyword evidence="1" id="KW-0805">Transcription regulation</keyword>
<protein>
    <submittedName>
        <fullName evidence="6">AraC family transcriptional regulator</fullName>
    </submittedName>
</protein>
<gene>
    <name evidence="6" type="ORF">Apa02nite_061590</name>
</gene>
<evidence type="ECO:0000256" key="4">
    <source>
        <dbReference type="SAM" id="MobiDB-lite"/>
    </source>
</evidence>
<feature type="domain" description="HTH araC/xylS-type" evidence="5">
    <location>
        <begin position="205"/>
        <end position="303"/>
    </location>
</feature>
<keyword evidence="3" id="KW-0804">Transcription</keyword>
<sequence length="375" mass="39752">MDTLTGLLDGPRARDAFLLRSVLEPPFALRIQDEAPLTLVTLLRGAALLLRGEQVITLEVGDVAVIRGPEPYTIADDPGTPWQTVIGPGQVCTTVDGVPREQLGVRSWGDRADGGTVLLTGTYQLTGEVSRRLLGALPALLVQPAAATDRTLVALLTDEMARTDPGQELVLDRLLDLLLISVLRAWLASPAAGGWHHAHRDPVVGPALRLLHDDHRAPWTVAGLAARAGVSRSLLARRFTALVGEPPMAYLTGWRLTLAADLLREPSATIEAVARQVGYGSAFALSTAFKRERGLSPQDFRRQSPTENLIGYDPELPPVVVLNPLSSPRSRSTGDRRSGSAAGSSTGPSSRTCSPPQAPSPGASPGSSAPSRSSR</sequence>
<dbReference type="PANTHER" id="PTHR46796:SF13">
    <property type="entry name" value="HTH-TYPE TRANSCRIPTIONAL ACTIVATOR RHAS"/>
    <property type="match status" value="1"/>
</dbReference>
<evidence type="ECO:0000256" key="2">
    <source>
        <dbReference type="ARBA" id="ARBA00023125"/>
    </source>
</evidence>
<keyword evidence="7" id="KW-1185">Reference proteome</keyword>
<reference evidence="6 7" key="1">
    <citation type="submission" date="2021-01" db="EMBL/GenBank/DDBJ databases">
        <title>Whole genome shotgun sequence of Actinoplanes palleronii NBRC 14916.</title>
        <authorList>
            <person name="Komaki H."/>
            <person name="Tamura T."/>
        </authorList>
    </citation>
    <scope>NUCLEOTIDE SEQUENCE [LARGE SCALE GENOMIC DNA]</scope>
    <source>
        <strain evidence="6 7">NBRC 14916</strain>
    </source>
</reference>
<dbReference type="Pfam" id="PF12833">
    <property type="entry name" value="HTH_18"/>
    <property type="match status" value="1"/>
</dbReference>
<evidence type="ECO:0000259" key="5">
    <source>
        <dbReference type="PROSITE" id="PS01124"/>
    </source>
</evidence>
<comment type="caution">
    <text evidence="6">The sequence shown here is derived from an EMBL/GenBank/DDBJ whole genome shotgun (WGS) entry which is preliminary data.</text>
</comment>
<keyword evidence="2" id="KW-0238">DNA-binding</keyword>
<dbReference type="InterPro" id="IPR009057">
    <property type="entry name" value="Homeodomain-like_sf"/>
</dbReference>
<organism evidence="6 7">
    <name type="scientific">Actinoplanes palleronii</name>
    <dbReference type="NCBI Taxonomy" id="113570"/>
    <lineage>
        <taxon>Bacteria</taxon>
        <taxon>Bacillati</taxon>
        <taxon>Actinomycetota</taxon>
        <taxon>Actinomycetes</taxon>
        <taxon>Micromonosporales</taxon>
        <taxon>Micromonosporaceae</taxon>
        <taxon>Actinoplanes</taxon>
    </lineage>
</organism>
<evidence type="ECO:0000313" key="6">
    <source>
        <dbReference type="EMBL" id="GIE70051.1"/>
    </source>
</evidence>
<dbReference type="PANTHER" id="PTHR46796">
    <property type="entry name" value="HTH-TYPE TRANSCRIPTIONAL ACTIVATOR RHAS-RELATED"/>
    <property type="match status" value="1"/>
</dbReference>
<evidence type="ECO:0000256" key="3">
    <source>
        <dbReference type="ARBA" id="ARBA00023163"/>
    </source>
</evidence>
<feature type="compositionally biased region" description="Basic and acidic residues" evidence="4">
    <location>
        <begin position="295"/>
        <end position="304"/>
    </location>
</feature>
<dbReference type="InterPro" id="IPR032783">
    <property type="entry name" value="AraC_lig"/>
</dbReference>
<name>A0ABQ4BH95_9ACTN</name>
<dbReference type="SUPFAM" id="SSF46689">
    <property type="entry name" value="Homeodomain-like"/>
    <property type="match status" value="2"/>
</dbReference>
<dbReference type="Pfam" id="PF12852">
    <property type="entry name" value="Cupin_6"/>
    <property type="match status" value="1"/>
</dbReference>
<dbReference type="Gene3D" id="1.10.10.60">
    <property type="entry name" value="Homeodomain-like"/>
    <property type="match status" value="2"/>
</dbReference>
<dbReference type="InterPro" id="IPR050204">
    <property type="entry name" value="AraC_XylS_family_regulators"/>
</dbReference>
<evidence type="ECO:0000256" key="1">
    <source>
        <dbReference type="ARBA" id="ARBA00023015"/>
    </source>
</evidence>
<feature type="compositionally biased region" description="Low complexity" evidence="4">
    <location>
        <begin position="339"/>
        <end position="375"/>
    </location>
</feature>